<gene>
    <name evidence="4" type="ORF">HINF_LOCUS15761</name>
    <name evidence="3" type="ORF">HINF_LOCUS307</name>
</gene>
<dbReference type="Proteomes" id="UP001642409">
    <property type="component" value="Unassembled WGS sequence"/>
</dbReference>
<evidence type="ECO:0000256" key="2">
    <source>
        <dbReference type="SAM" id="SignalP"/>
    </source>
</evidence>
<accession>A0AA86N446</accession>
<dbReference type="AlphaFoldDB" id="A0AA86N446"/>
<organism evidence="3">
    <name type="scientific">Hexamita inflata</name>
    <dbReference type="NCBI Taxonomy" id="28002"/>
    <lineage>
        <taxon>Eukaryota</taxon>
        <taxon>Metamonada</taxon>
        <taxon>Diplomonadida</taxon>
        <taxon>Hexamitidae</taxon>
        <taxon>Hexamitinae</taxon>
        <taxon>Hexamita</taxon>
    </lineage>
</organism>
<name>A0AA86N446_9EUKA</name>
<dbReference type="EMBL" id="CATOUU010000003">
    <property type="protein sequence ID" value="CAI9912662.1"/>
    <property type="molecule type" value="Genomic_DNA"/>
</dbReference>
<sequence length="240" mass="27716">MIILELLVQTQASSLLALDSCVTEECCQKQDVRYHYILSQCIICEDFFGHGSYYHLGNCLCANGTAGLNSVCEECWSKGLIVFDLACFNCSKYDKYAVYDYDYENTCKCDLDGMLFINKKCFSPSKRTTIIISSVTSITIILIIIIIAFILVLRRRKQNQIEFKNKTSRKKLKIEHKQNLIVELGTAQLDKMINEELNKAVIQNQVVIVDEIEKMQHIIQEIEVRRVDEIKEGEVRMYQQ</sequence>
<feature type="chain" id="PRO_5041721082" evidence="2">
    <location>
        <begin position="18"/>
        <end position="240"/>
    </location>
</feature>
<evidence type="ECO:0000313" key="5">
    <source>
        <dbReference type="Proteomes" id="UP001642409"/>
    </source>
</evidence>
<protein>
    <submittedName>
        <fullName evidence="4">Hypothetical_protein</fullName>
    </submittedName>
</protein>
<evidence type="ECO:0000256" key="1">
    <source>
        <dbReference type="SAM" id="Phobius"/>
    </source>
</evidence>
<reference evidence="4 5" key="2">
    <citation type="submission" date="2024-07" db="EMBL/GenBank/DDBJ databases">
        <authorList>
            <person name="Akdeniz Z."/>
        </authorList>
    </citation>
    <scope>NUCLEOTIDE SEQUENCE [LARGE SCALE GENOMIC DNA]</scope>
</reference>
<evidence type="ECO:0000313" key="3">
    <source>
        <dbReference type="EMBL" id="CAI9912662.1"/>
    </source>
</evidence>
<dbReference type="EMBL" id="CAXDID020000038">
    <property type="protein sequence ID" value="CAL5998493.1"/>
    <property type="molecule type" value="Genomic_DNA"/>
</dbReference>
<feature type="transmembrane region" description="Helical" evidence="1">
    <location>
        <begin position="130"/>
        <end position="153"/>
    </location>
</feature>
<reference evidence="3" key="1">
    <citation type="submission" date="2023-06" db="EMBL/GenBank/DDBJ databases">
        <authorList>
            <person name="Kurt Z."/>
        </authorList>
    </citation>
    <scope>NUCLEOTIDE SEQUENCE</scope>
</reference>
<keyword evidence="1" id="KW-0472">Membrane</keyword>
<feature type="signal peptide" evidence="2">
    <location>
        <begin position="1"/>
        <end position="17"/>
    </location>
</feature>
<keyword evidence="1" id="KW-1133">Transmembrane helix</keyword>
<keyword evidence="5" id="KW-1185">Reference proteome</keyword>
<keyword evidence="2" id="KW-0732">Signal</keyword>
<evidence type="ECO:0000313" key="4">
    <source>
        <dbReference type="EMBL" id="CAL5998493.1"/>
    </source>
</evidence>
<keyword evidence="1" id="KW-0812">Transmembrane</keyword>
<proteinExistence type="predicted"/>
<comment type="caution">
    <text evidence="3">The sequence shown here is derived from an EMBL/GenBank/DDBJ whole genome shotgun (WGS) entry which is preliminary data.</text>
</comment>